<gene>
    <name evidence="1" type="ORF">IGU_06090</name>
</gene>
<name>A0A9W5VBL1_BACCE</name>
<dbReference type="Proteomes" id="UP000013989">
    <property type="component" value="Unassembled WGS sequence"/>
</dbReference>
<dbReference type="AlphaFoldDB" id="A0A9W5VBL1"/>
<dbReference type="EMBL" id="AHEJ01000137">
    <property type="protein sequence ID" value="EOP49335.1"/>
    <property type="molecule type" value="Genomic_DNA"/>
</dbReference>
<evidence type="ECO:0000313" key="2">
    <source>
        <dbReference type="Proteomes" id="UP000013989"/>
    </source>
</evidence>
<sequence>MNMSKTEAKDLAKKIIKNAKHYGLPLKKKPKKQ</sequence>
<reference evidence="1 2" key="1">
    <citation type="submission" date="2012-12" db="EMBL/GenBank/DDBJ databases">
        <title>The Genome Sequence of Bacillus cereus ISP2954.</title>
        <authorList>
            <consortium name="The Broad Institute Genome Sequencing Platform"/>
            <consortium name="The Broad Institute Genome Sequencing Center for Infectious Disease"/>
            <person name="Feldgarden M."/>
            <person name="Van der Auwera G.A."/>
            <person name="Mahillon J."/>
            <person name="Duprez V."/>
            <person name="Timmery S."/>
            <person name="Mattelet C."/>
            <person name="Dierick K."/>
            <person name="Sun M."/>
            <person name="Yu Z."/>
            <person name="Zhu L."/>
            <person name="Hu X."/>
            <person name="Shank E.B."/>
            <person name="Swiecicka I."/>
            <person name="Hansen B.M."/>
            <person name="Andrup L."/>
            <person name="Walker B."/>
            <person name="Young S.K."/>
            <person name="Zeng Q."/>
            <person name="Gargeya S."/>
            <person name="Fitzgerald M."/>
            <person name="Haas B."/>
            <person name="Abouelleil A."/>
            <person name="Alvarado L."/>
            <person name="Arachchi H.M."/>
            <person name="Berlin A.M."/>
            <person name="Chapman S.B."/>
            <person name="Dewar J."/>
            <person name="Goldberg J."/>
            <person name="Griggs A."/>
            <person name="Gujja S."/>
            <person name="Hansen M."/>
            <person name="Howarth C."/>
            <person name="Imamovic A."/>
            <person name="Larimer J."/>
            <person name="McCowan C."/>
            <person name="Murphy C."/>
            <person name="Neiman D."/>
            <person name="Pearson M."/>
            <person name="Priest M."/>
            <person name="Roberts A."/>
            <person name="Saif S."/>
            <person name="Shea T."/>
            <person name="Sisk P."/>
            <person name="Sykes S."/>
            <person name="Wortman J."/>
            <person name="Nusbaum C."/>
            <person name="Birren B."/>
        </authorList>
    </citation>
    <scope>NUCLEOTIDE SEQUENCE [LARGE SCALE GENOMIC DNA]</scope>
    <source>
        <strain evidence="1 2">ISP2954</strain>
    </source>
</reference>
<protein>
    <submittedName>
        <fullName evidence="1">Uncharacterized protein</fullName>
    </submittedName>
</protein>
<proteinExistence type="predicted"/>
<evidence type="ECO:0000313" key="1">
    <source>
        <dbReference type="EMBL" id="EOP49335.1"/>
    </source>
</evidence>
<comment type="caution">
    <text evidence="1">The sequence shown here is derived from an EMBL/GenBank/DDBJ whole genome shotgun (WGS) entry which is preliminary data.</text>
</comment>
<organism evidence="1 2">
    <name type="scientific">Bacillus cereus ISP2954</name>
    <dbReference type="NCBI Taxonomy" id="1053215"/>
    <lineage>
        <taxon>Bacteria</taxon>
        <taxon>Bacillati</taxon>
        <taxon>Bacillota</taxon>
        <taxon>Bacilli</taxon>
        <taxon>Bacillales</taxon>
        <taxon>Bacillaceae</taxon>
        <taxon>Bacillus</taxon>
        <taxon>Bacillus cereus group</taxon>
    </lineage>
</organism>
<accession>A0A9W5VBL1</accession>